<gene>
    <name evidence="7" type="ORF">LEP1GSC058_0602</name>
</gene>
<evidence type="ECO:0000256" key="1">
    <source>
        <dbReference type="ARBA" id="ARBA00004141"/>
    </source>
</evidence>
<keyword evidence="4 5" id="KW-0472">Membrane</keyword>
<keyword evidence="8" id="KW-1185">Reference proteome</keyword>
<dbReference type="AlphaFoldDB" id="S3V419"/>
<dbReference type="GO" id="GO:0016020">
    <property type="term" value="C:membrane"/>
    <property type="evidence" value="ECO:0007669"/>
    <property type="project" value="UniProtKB-SubCell"/>
</dbReference>
<feature type="transmembrane region" description="Helical" evidence="5">
    <location>
        <begin position="153"/>
        <end position="171"/>
    </location>
</feature>
<accession>S3V419</accession>
<feature type="transmembrane region" description="Helical" evidence="5">
    <location>
        <begin position="485"/>
        <end position="500"/>
    </location>
</feature>
<dbReference type="STRING" id="1193011.LEP1GSC058_0602"/>
<dbReference type="PANTHER" id="PTHR37422:SF13">
    <property type="entry name" value="LIPOPOLYSACCHARIDE BIOSYNTHESIS PROTEIN PA4999-RELATED"/>
    <property type="match status" value="1"/>
</dbReference>
<evidence type="ECO:0000256" key="4">
    <source>
        <dbReference type="ARBA" id="ARBA00023136"/>
    </source>
</evidence>
<evidence type="ECO:0000313" key="7">
    <source>
        <dbReference type="EMBL" id="EPG76173.1"/>
    </source>
</evidence>
<dbReference type="RefSeq" id="WP_016548277.1">
    <property type="nucleotide sequence ID" value="NZ_AKWZ02000002.1"/>
</dbReference>
<feature type="transmembrane region" description="Helical" evidence="5">
    <location>
        <begin position="453"/>
        <end position="473"/>
    </location>
</feature>
<comment type="subcellular location">
    <subcellularLocation>
        <location evidence="1">Membrane</location>
        <topology evidence="1">Multi-pass membrane protein</topology>
    </subcellularLocation>
</comment>
<reference evidence="7" key="1">
    <citation type="submission" date="2013-04" db="EMBL/GenBank/DDBJ databases">
        <authorList>
            <person name="Harkins D.M."/>
            <person name="Durkin A.S."/>
            <person name="Selengut J.D."/>
            <person name="Sanka R."/>
            <person name="DePew J."/>
            <person name="Purushe J."/>
            <person name="Ahmed A."/>
            <person name="van der Linden H."/>
            <person name="Goris M.G.A."/>
            <person name="Hartskeerl R.A."/>
            <person name="Vinetz J.M."/>
            <person name="Sutton G.G."/>
            <person name="Nelson W.C."/>
            <person name="Fouts D.E."/>
        </authorList>
    </citation>
    <scope>NUCLEOTIDE SEQUENCE [LARGE SCALE GENOMIC DNA]</scope>
    <source>
        <strain evidence="7">BUT 6</strain>
    </source>
</reference>
<evidence type="ECO:0000256" key="3">
    <source>
        <dbReference type="ARBA" id="ARBA00022989"/>
    </source>
</evidence>
<dbReference type="InterPro" id="IPR007016">
    <property type="entry name" value="O-antigen_ligase-rel_domated"/>
</dbReference>
<feature type="transmembrane region" description="Helical" evidence="5">
    <location>
        <begin position="20"/>
        <end position="37"/>
    </location>
</feature>
<keyword evidence="2 5" id="KW-0812">Transmembrane</keyword>
<evidence type="ECO:0000256" key="5">
    <source>
        <dbReference type="SAM" id="Phobius"/>
    </source>
</evidence>
<dbReference type="InterPro" id="IPR051533">
    <property type="entry name" value="WaaL-like"/>
</dbReference>
<evidence type="ECO:0000313" key="8">
    <source>
        <dbReference type="Proteomes" id="UP000014540"/>
    </source>
</evidence>
<feature type="transmembrane region" description="Helical" evidence="5">
    <location>
        <begin position="214"/>
        <end position="233"/>
    </location>
</feature>
<keyword evidence="3 5" id="KW-1133">Transmembrane helix</keyword>
<feature type="transmembrane region" description="Helical" evidence="5">
    <location>
        <begin position="356"/>
        <end position="374"/>
    </location>
</feature>
<name>S3V419_9LEPT</name>
<dbReference type="PANTHER" id="PTHR37422">
    <property type="entry name" value="TEICHURONIC ACID BIOSYNTHESIS PROTEIN TUAE"/>
    <property type="match status" value="1"/>
</dbReference>
<dbReference type="GO" id="GO:0016874">
    <property type="term" value="F:ligase activity"/>
    <property type="evidence" value="ECO:0007669"/>
    <property type="project" value="UniProtKB-KW"/>
</dbReference>
<keyword evidence="7" id="KW-0436">Ligase</keyword>
<feature type="transmembrane region" description="Helical" evidence="5">
    <location>
        <begin position="245"/>
        <end position="267"/>
    </location>
</feature>
<feature type="transmembrane region" description="Helical" evidence="5">
    <location>
        <begin position="183"/>
        <end position="202"/>
    </location>
</feature>
<dbReference type="Proteomes" id="UP000014540">
    <property type="component" value="Unassembled WGS sequence"/>
</dbReference>
<feature type="transmembrane region" description="Helical" evidence="5">
    <location>
        <begin position="73"/>
        <end position="93"/>
    </location>
</feature>
<feature type="domain" description="O-antigen ligase-related" evidence="6">
    <location>
        <begin position="317"/>
        <end position="458"/>
    </location>
</feature>
<proteinExistence type="predicted"/>
<evidence type="ECO:0000256" key="2">
    <source>
        <dbReference type="ARBA" id="ARBA00022692"/>
    </source>
</evidence>
<feature type="transmembrane region" description="Helical" evidence="5">
    <location>
        <begin position="43"/>
        <end position="61"/>
    </location>
</feature>
<dbReference type="OrthoDB" id="311697at2"/>
<dbReference type="Pfam" id="PF04932">
    <property type="entry name" value="Wzy_C"/>
    <property type="match status" value="1"/>
</dbReference>
<feature type="transmembrane region" description="Helical" evidence="5">
    <location>
        <begin position="105"/>
        <end position="123"/>
    </location>
</feature>
<protein>
    <submittedName>
        <fullName evidence="7">O-antigen ligase</fullName>
    </submittedName>
</protein>
<feature type="transmembrane region" description="Helical" evidence="5">
    <location>
        <begin position="130"/>
        <end position="147"/>
    </location>
</feature>
<feature type="transmembrane region" description="Helical" evidence="5">
    <location>
        <begin position="335"/>
        <end position="351"/>
    </location>
</feature>
<comment type="caution">
    <text evidence="7">The sequence shown here is derived from an EMBL/GenBank/DDBJ whole genome shotgun (WGS) entry which is preliminary data.</text>
</comment>
<feature type="transmembrane region" description="Helical" evidence="5">
    <location>
        <begin position="543"/>
        <end position="565"/>
    </location>
</feature>
<dbReference type="EMBL" id="AKWZ02000002">
    <property type="protein sequence ID" value="EPG76173.1"/>
    <property type="molecule type" value="Genomic_DNA"/>
</dbReference>
<feature type="transmembrane region" description="Helical" evidence="5">
    <location>
        <begin position="287"/>
        <end position="305"/>
    </location>
</feature>
<sequence length="696" mass="79304">MLKAKLGFFREHSKSLKRAVNIFFFSAILLRMGFDPAVSKTAFYELIVGGIFFVGLGYAYLRFAKDPRANRIFNLGFAFGLLYSAVSTALFIAYLINTEIPRLKLFGRFAYLGTIIFLMVRYVQGRSRVGTNLILACFFGSLPYLALQLQTPYKAALPFFFLLATLSDRLFGFGEIRVFRTNVSKFFVFSFLLYALLPWFYGGFKAPMADFADGFFLQGIPICAFILFLTIRYQTWGQLVEKSVGTLFILSGFFLFAALLFFSIQYGFLSLIFVKKTILAGTNTNDIATLLSLSIPWVVHGFFNSKSWKGKIFFLISFGLLSAAAFVIYVRGLYIAFFATVFVFFFLKFISEKLRLLYIGILLVGLLIFSWVFFHNFKLPLFDNFHSLWARTLLWRLAVRALMDNWLFGIGEFQYKGLLVWGDPQDLPPGIFMQEDLGRIHVHNLFLQVGLNWGIFPVIGLIGCFLSALLPLLESDRIKFQSKSFGFRIALFCFGIYSLANYSFNIPGLHMAFSLLLLASLPVDKVRNAAPNLEFLSHGIGKWGLIVLTTAFILSACALLQIQYWHSSEIALTKGFRYRNLLNDLVLDEKFVSEGKIPLLRKSYEISEKLVAFFPKDAIFLQENAELNRVLFKKTGDETFHALAVKGFEGCVATSSNPWSCYKRLEELTSTNDALFRDNMRKFNPFVLPLEKNSPF</sequence>
<evidence type="ECO:0000259" key="6">
    <source>
        <dbReference type="Pfam" id="PF04932"/>
    </source>
</evidence>
<organism evidence="7 8">
    <name type="scientific">Leptospira fainei serovar Hurstbridge str. BUT 6</name>
    <dbReference type="NCBI Taxonomy" id="1193011"/>
    <lineage>
        <taxon>Bacteria</taxon>
        <taxon>Pseudomonadati</taxon>
        <taxon>Spirochaetota</taxon>
        <taxon>Spirochaetia</taxon>
        <taxon>Leptospirales</taxon>
        <taxon>Leptospiraceae</taxon>
        <taxon>Leptospira</taxon>
    </lineage>
</organism>
<feature type="transmembrane region" description="Helical" evidence="5">
    <location>
        <begin position="312"/>
        <end position="329"/>
    </location>
</feature>